<evidence type="ECO:0008006" key="2">
    <source>
        <dbReference type="Google" id="ProtNLM"/>
    </source>
</evidence>
<name>M8A2N0_TRIUA</name>
<proteinExistence type="predicted"/>
<dbReference type="eggNOG" id="ENOG502QVUV">
    <property type="taxonomic scope" value="Eukaryota"/>
</dbReference>
<accession>M8A2N0</accession>
<protein>
    <recommendedName>
        <fullName evidence="2">RRM domain-containing protein</fullName>
    </recommendedName>
</protein>
<reference evidence="1" key="1">
    <citation type="journal article" date="2013" name="Nature">
        <title>Draft genome of the wheat A-genome progenitor Triticum urartu.</title>
        <authorList>
            <person name="Ling H.Q."/>
            <person name="Zhao S."/>
            <person name="Liu D."/>
            <person name="Wang J."/>
            <person name="Sun H."/>
            <person name="Zhang C."/>
            <person name="Fan H."/>
            <person name="Li D."/>
            <person name="Dong L."/>
            <person name="Tao Y."/>
            <person name="Gao C."/>
            <person name="Wu H."/>
            <person name="Li Y."/>
            <person name="Cui Y."/>
            <person name="Guo X."/>
            <person name="Zheng S."/>
            <person name="Wang B."/>
            <person name="Yu K."/>
            <person name="Liang Q."/>
            <person name="Yang W."/>
            <person name="Lou X."/>
            <person name="Chen J."/>
            <person name="Feng M."/>
            <person name="Jian J."/>
            <person name="Zhang X."/>
            <person name="Luo G."/>
            <person name="Jiang Y."/>
            <person name="Liu J."/>
            <person name="Wang Z."/>
            <person name="Sha Y."/>
            <person name="Zhang B."/>
            <person name="Wu H."/>
            <person name="Tang D."/>
            <person name="Shen Q."/>
            <person name="Xue P."/>
            <person name="Zou S."/>
            <person name="Wang X."/>
            <person name="Liu X."/>
            <person name="Wang F."/>
            <person name="Yang Y."/>
            <person name="An X."/>
            <person name="Dong Z."/>
            <person name="Zhang K."/>
            <person name="Zhang X."/>
            <person name="Luo M.C."/>
            <person name="Dvorak J."/>
            <person name="Tong Y."/>
            <person name="Wang J."/>
            <person name="Yang H."/>
            <person name="Li Z."/>
            <person name="Wang D."/>
            <person name="Zhang A."/>
            <person name="Wang J."/>
        </authorList>
    </citation>
    <scope>NUCLEOTIDE SEQUENCE</scope>
</reference>
<sequence>MAARNSSAFASDPVHQAAMAVPKSPVLAADPLHQAAESGGIDGVPGALPTEQGVPPPPLQGTPVMKTAPQQGAYMAAQTPPQGSPVTHPVMQGANTVVPISLREPVITVPPQGRPVMAPLPFPAVPPSFIHDAGYMMGQSLLPAGPQPMAGLQPPPAGYMMGHPLLRANPLPMTVLHLPQAVHMMARPPLPAGPPPLKRHRPDYFDMPFGPRMTGCEQEMAGFDESMGLPYGPYINNEMPSIGSYEPYLPSDASNTLHVEVRLVNTGYNSRHVIAYADFETPAQAFSAMKSLQGYLFDMHDRYSVKLDLQFLPGPSKFYCELHKGHDMACAWCSLRILLYGISGSNQNNLSASKDHVDMYSLCPIIVAEELIALDIAIHPRYEKQMRPHQLAGMYYRRKRKISNPINNLSLTANTIRSSGCGSVTEEWDSLYAQKVTEEIDEVNETMHARDQNSQIVPYSPSATSMNQYPSASYQPSAVLFERVILQKRPEEERIHDLAVLSLRGTAKLDLLDDVDSLHVKINRIVGMNLLVVLIIACSVCKLIQLVIFIGQLDTLEEAANEKEVNNVCNHEIQIHEDLGHVCRVRDMIVKRPDTIIDYQWKKIHTAIILYNYSGHE</sequence>
<dbReference type="EMBL" id="KD030311">
    <property type="protein sequence ID" value="EMS66602.1"/>
    <property type="molecule type" value="Genomic_DNA"/>
</dbReference>
<evidence type="ECO:0000313" key="1">
    <source>
        <dbReference type="EMBL" id="EMS66602.1"/>
    </source>
</evidence>
<organism evidence="1">
    <name type="scientific">Triticum urartu</name>
    <name type="common">Red wild einkorn</name>
    <name type="synonym">Crithodium urartu</name>
    <dbReference type="NCBI Taxonomy" id="4572"/>
    <lineage>
        <taxon>Eukaryota</taxon>
        <taxon>Viridiplantae</taxon>
        <taxon>Streptophyta</taxon>
        <taxon>Embryophyta</taxon>
        <taxon>Tracheophyta</taxon>
        <taxon>Spermatophyta</taxon>
        <taxon>Magnoliopsida</taxon>
        <taxon>Liliopsida</taxon>
        <taxon>Poales</taxon>
        <taxon>Poaceae</taxon>
        <taxon>BOP clade</taxon>
        <taxon>Pooideae</taxon>
        <taxon>Triticodae</taxon>
        <taxon>Triticeae</taxon>
        <taxon>Triticinae</taxon>
        <taxon>Triticum</taxon>
    </lineage>
</organism>
<dbReference type="AlphaFoldDB" id="M8A2N0"/>
<gene>
    <name evidence="1" type="ORF">TRIUR3_15568</name>
</gene>